<organism evidence="3 4">
    <name type="scientific">Prolixibacter bellariivorans</name>
    <dbReference type="NCBI Taxonomy" id="314319"/>
    <lineage>
        <taxon>Bacteria</taxon>
        <taxon>Pseudomonadati</taxon>
        <taxon>Bacteroidota</taxon>
        <taxon>Bacteroidia</taxon>
        <taxon>Marinilabiliales</taxon>
        <taxon>Prolixibacteraceae</taxon>
        <taxon>Prolixibacter</taxon>
    </lineage>
</organism>
<dbReference type="AlphaFoldDB" id="A0A5M4B4K0"/>
<protein>
    <recommendedName>
        <fullName evidence="2">LysM domain-containing protein</fullName>
    </recommendedName>
</protein>
<dbReference type="InterPro" id="IPR036737">
    <property type="entry name" value="OmpA-like_sf"/>
</dbReference>
<dbReference type="Gene3D" id="3.10.350.10">
    <property type="entry name" value="LysM domain"/>
    <property type="match status" value="1"/>
</dbReference>
<proteinExistence type="predicted"/>
<dbReference type="Proteomes" id="UP000391834">
    <property type="component" value="Unassembled WGS sequence"/>
</dbReference>
<dbReference type="InterPro" id="IPR018392">
    <property type="entry name" value="LysM"/>
</dbReference>
<evidence type="ECO:0000259" key="2">
    <source>
        <dbReference type="PROSITE" id="PS51782"/>
    </source>
</evidence>
<dbReference type="SUPFAM" id="SSF54106">
    <property type="entry name" value="LysM domain"/>
    <property type="match status" value="1"/>
</dbReference>
<dbReference type="SUPFAM" id="SSF103088">
    <property type="entry name" value="OmpA-like"/>
    <property type="match status" value="1"/>
</dbReference>
<sequence length="649" mass="72247">MMYNRKYILPVLILVFGLWGTCEACKSLPGSPGISYKQQVSDSIVSVSVLPIADFIPEYGVNLHQSELYVPVTIFRKSGKRAYSSIHSFNLVPKNDSITFQKKIRTGVSSRYILITYTTDNEGNNEFLTVRNFKGAPEQILIKGPLGPFPYNSKKYACGMPFFDENSERLYFCSTMPGSMGGWDVYYIERSKDGWGAPHNMGKRINTPGNDVFPSVSNGFLIYSSSVRPGNKDFDNYIVKIGTGTSPVPMKLINTGQSDYCLRIASVAPFRAVGVKDSSLAFFDSKYRLNDLVNLMIEPDTLKKDKNSDCSIEDDRDGQEVSNSAAVSGNNQGKIGSPQKTIGNNNSVNTVMSDSVVQDEDIPAVAQSANNGVVYNRIFDSGRGEKDISKNSSRTTNKPVYTMISETVGQGDNISKVAQEEFNNRFCKIFSGYCLHYKTDSIIPVHSDRNLLDILSYIIEANRPCTVLVSGFADESGSGSYNDWLSYKRAEKMEKLLRGKIWRADDVRFIMVIYGNKFANGTSQIIKSKDRHVQVKIIRDTVPSSSLLYAYKITSASDKKSVSDLTDIFGVEQAQKTRINQMIESPESGDYFYVGIQSIHKVAPGESLDQIGQRYGCRVRQLRLANHLAGNKIETGEFLIIPFGRKSKL</sequence>
<feature type="compositionally biased region" description="Polar residues" evidence="1">
    <location>
        <begin position="320"/>
        <end position="347"/>
    </location>
</feature>
<dbReference type="EMBL" id="BLAX01000001">
    <property type="protein sequence ID" value="GET34627.1"/>
    <property type="molecule type" value="Genomic_DNA"/>
</dbReference>
<dbReference type="Gene3D" id="3.30.1330.60">
    <property type="entry name" value="OmpA-like domain"/>
    <property type="match status" value="1"/>
</dbReference>
<dbReference type="InterPro" id="IPR036779">
    <property type="entry name" value="LysM_dom_sf"/>
</dbReference>
<evidence type="ECO:0000256" key="1">
    <source>
        <dbReference type="SAM" id="MobiDB-lite"/>
    </source>
</evidence>
<feature type="region of interest" description="Disordered" evidence="1">
    <location>
        <begin position="304"/>
        <end position="347"/>
    </location>
</feature>
<evidence type="ECO:0000313" key="4">
    <source>
        <dbReference type="Proteomes" id="UP000391834"/>
    </source>
</evidence>
<accession>A0A5M4B4K0</accession>
<evidence type="ECO:0000313" key="3">
    <source>
        <dbReference type="EMBL" id="GET34627.1"/>
    </source>
</evidence>
<comment type="caution">
    <text evidence="3">The sequence shown here is derived from an EMBL/GenBank/DDBJ whole genome shotgun (WGS) entry which is preliminary data.</text>
</comment>
<dbReference type="Pfam" id="PF01476">
    <property type="entry name" value="LysM"/>
    <property type="match status" value="1"/>
</dbReference>
<feature type="domain" description="LysM" evidence="2">
    <location>
        <begin position="598"/>
        <end position="641"/>
    </location>
</feature>
<name>A0A5M4B4K0_9BACT</name>
<keyword evidence="4" id="KW-1185">Reference proteome</keyword>
<gene>
    <name evidence="3" type="ORF">PbJCM13498_34900</name>
</gene>
<dbReference type="RefSeq" id="WP_025866247.1">
    <property type="nucleotide sequence ID" value="NZ_BLAX01000001.1"/>
</dbReference>
<dbReference type="SMART" id="SM00257">
    <property type="entry name" value="LysM"/>
    <property type="match status" value="1"/>
</dbReference>
<dbReference type="PROSITE" id="PS51782">
    <property type="entry name" value="LYSM"/>
    <property type="match status" value="1"/>
</dbReference>
<dbReference type="CDD" id="cd00118">
    <property type="entry name" value="LysM"/>
    <property type="match status" value="1"/>
</dbReference>
<dbReference type="OrthoDB" id="1488841at2"/>
<reference evidence="3 4" key="1">
    <citation type="submission" date="2019-10" db="EMBL/GenBank/DDBJ databases">
        <title>Prolixibacter strains distinguished by the presence of nitrate reductase genes were adept at nitrate-dependent anaerobic corrosion of metallic iron and carbon steel.</title>
        <authorList>
            <person name="Iino T."/>
            <person name="Shono N."/>
            <person name="Ito K."/>
            <person name="Nakamura R."/>
            <person name="Sueoka K."/>
            <person name="Harayama S."/>
            <person name="Ohkuma M."/>
        </authorList>
    </citation>
    <scope>NUCLEOTIDE SEQUENCE [LARGE SCALE GENOMIC DNA]</scope>
    <source>
        <strain evidence="3 4">JCM 13498</strain>
    </source>
</reference>
<dbReference type="SUPFAM" id="SSF82171">
    <property type="entry name" value="DPP6 N-terminal domain-like"/>
    <property type="match status" value="1"/>
</dbReference>